<dbReference type="InterPro" id="IPR029229">
    <property type="entry name" value="Alkyl_sulf_C"/>
</dbReference>
<accession>A0ABT5SRF2</accession>
<name>A0ABT5SRF2_9PSEU</name>
<feature type="compositionally biased region" description="Polar residues" evidence="1">
    <location>
        <begin position="1"/>
        <end position="16"/>
    </location>
</feature>
<proteinExistence type="predicted"/>
<feature type="region of interest" description="Disordered" evidence="1">
    <location>
        <begin position="1"/>
        <end position="25"/>
    </location>
</feature>
<keyword evidence="4" id="KW-1185">Reference proteome</keyword>
<organism evidence="3 4">
    <name type="scientific">Actinomycetospora lemnae</name>
    <dbReference type="NCBI Taxonomy" id="3019891"/>
    <lineage>
        <taxon>Bacteria</taxon>
        <taxon>Bacillati</taxon>
        <taxon>Actinomycetota</taxon>
        <taxon>Actinomycetes</taxon>
        <taxon>Pseudonocardiales</taxon>
        <taxon>Pseudonocardiaceae</taxon>
        <taxon>Actinomycetospora</taxon>
    </lineage>
</organism>
<dbReference type="Proteomes" id="UP001300763">
    <property type="component" value="Unassembled WGS sequence"/>
</dbReference>
<evidence type="ECO:0000313" key="4">
    <source>
        <dbReference type="Proteomes" id="UP001300763"/>
    </source>
</evidence>
<dbReference type="SUPFAM" id="SSF55718">
    <property type="entry name" value="SCP-like"/>
    <property type="match status" value="1"/>
</dbReference>
<dbReference type="Gene3D" id="3.30.1050.10">
    <property type="entry name" value="SCP2 sterol-binding domain"/>
    <property type="match status" value="1"/>
</dbReference>
<dbReference type="InterPro" id="IPR036527">
    <property type="entry name" value="SCP2_sterol-bd_dom_sf"/>
</dbReference>
<evidence type="ECO:0000256" key="1">
    <source>
        <dbReference type="SAM" id="MobiDB-lite"/>
    </source>
</evidence>
<evidence type="ECO:0000313" key="3">
    <source>
        <dbReference type="EMBL" id="MDD7965359.1"/>
    </source>
</evidence>
<comment type="caution">
    <text evidence="3">The sequence shown here is derived from an EMBL/GenBank/DDBJ whole genome shotgun (WGS) entry which is preliminary data.</text>
</comment>
<reference evidence="3 4" key="1">
    <citation type="submission" date="2023-02" db="EMBL/GenBank/DDBJ databases">
        <title>Genome sequencing required for Actinomycetospora new species description.</title>
        <authorList>
            <person name="Saimee Y."/>
            <person name="Duangmal K."/>
        </authorList>
    </citation>
    <scope>NUCLEOTIDE SEQUENCE [LARGE SCALE GENOMIC DNA]</scope>
    <source>
        <strain evidence="3 4">DW7H6</strain>
    </source>
</reference>
<protein>
    <submittedName>
        <fullName evidence="3">Alkyl sulfatase C-terminal domain-containing protein</fullName>
    </submittedName>
</protein>
<dbReference type="Pfam" id="PF14864">
    <property type="entry name" value="Alkyl_sulf_C"/>
    <property type="match status" value="1"/>
</dbReference>
<evidence type="ECO:0000259" key="2">
    <source>
        <dbReference type="Pfam" id="PF14864"/>
    </source>
</evidence>
<dbReference type="EMBL" id="JAQZAO010000003">
    <property type="protein sequence ID" value="MDD7965359.1"/>
    <property type="molecule type" value="Genomic_DNA"/>
</dbReference>
<dbReference type="RefSeq" id="WP_274199901.1">
    <property type="nucleotide sequence ID" value="NZ_JAQZAO010000003.1"/>
</dbReference>
<sequence length="75" mass="8084">MRVSTTRSPSACSRTSPPRRRDEADLTITLTRAQLLGLLGGAGTDGIEFDGDRDVLTTVLDLTDQPVAGFRIVRP</sequence>
<feature type="domain" description="Alkyl sulfatase C-terminal" evidence="2">
    <location>
        <begin position="19"/>
        <end position="75"/>
    </location>
</feature>
<gene>
    <name evidence="3" type="ORF">PGB27_08350</name>
</gene>